<organism evidence="3 4">
    <name type="scientific">Carnegiea gigantea</name>
    <dbReference type="NCBI Taxonomy" id="171969"/>
    <lineage>
        <taxon>Eukaryota</taxon>
        <taxon>Viridiplantae</taxon>
        <taxon>Streptophyta</taxon>
        <taxon>Embryophyta</taxon>
        <taxon>Tracheophyta</taxon>
        <taxon>Spermatophyta</taxon>
        <taxon>Magnoliopsida</taxon>
        <taxon>eudicotyledons</taxon>
        <taxon>Gunneridae</taxon>
        <taxon>Pentapetalae</taxon>
        <taxon>Caryophyllales</taxon>
        <taxon>Cactineae</taxon>
        <taxon>Cactaceae</taxon>
        <taxon>Cactoideae</taxon>
        <taxon>Echinocereeae</taxon>
        <taxon>Carnegiea</taxon>
    </lineage>
</organism>
<proteinExistence type="predicted"/>
<keyword evidence="4" id="KW-1185">Reference proteome</keyword>
<dbReference type="PANTHER" id="PTHR47071">
    <property type="entry name" value="PROTEIN TRM32"/>
    <property type="match status" value="1"/>
</dbReference>
<dbReference type="AlphaFoldDB" id="A0A9Q1L141"/>
<accession>A0A9Q1L141</accession>
<dbReference type="PANTHER" id="PTHR47071:SF2">
    <property type="entry name" value="PROTEIN TRM32"/>
    <property type="match status" value="1"/>
</dbReference>
<evidence type="ECO:0000313" key="4">
    <source>
        <dbReference type="Proteomes" id="UP001153076"/>
    </source>
</evidence>
<evidence type="ECO:0000259" key="2">
    <source>
        <dbReference type="Pfam" id="PF14309"/>
    </source>
</evidence>
<dbReference type="InterPro" id="IPR025486">
    <property type="entry name" value="DUF4378"/>
</dbReference>
<reference evidence="3" key="1">
    <citation type="submission" date="2022-04" db="EMBL/GenBank/DDBJ databases">
        <title>Carnegiea gigantea Genome sequencing and assembly v2.</title>
        <authorList>
            <person name="Copetti D."/>
            <person name="Sanderson M.J."/>
            <person name="Burquez A."/>
            <person name="Wojciechowski M.F."/>
        </authorList>
    </citation>
    <scope>NUCLEOTIDE SEQUENCE</scope>
    <source>
        <strain evidence="3">SGP5-SGP5p</strain>
        <tissue evidence="3">Aerial part</tissue>
    </source>
</reference>
<evidence type="ECO:0000256" key="1">
    <source>
        <dbReference type="SAM" id="MobiDB-lite"/>
    </source>
</evidence>
<name>A0A9Q1L141_9CARY</name>
<sequence>MGKRLWRKQSLHVGLENDDPGCIWAFFQILSFHNVKRMLPYHHKRQKPSGKTSKRKVKPKHHQICPPYELEEEAMMMNSATADLGTSVAGLVKKKSVKAKIKALLVADKDKSKEFDLLQQSQLKVLEHNCKHLSAPTLISLLKANPKPIHTPECIEESNKLEPKKGFGNKDSEEEQVGVLEVFRVNQELFLKLLKDSPIRKPRLAKSRTFPSPNHSHIMLPSKVEHKHNEIWPIITHQLKKSKSQRMGRSSSLKESLDRYPSQFQTKSNKEIKDGLSRSLKLIHEKEFTSLDYHYLRRSSKERLSFLEIESYIEAPQANLEALNLNQISHGELKGIKMDSPRGFEGLEQVDGLAKSHLSRQSNQDEEQIAHMTTGVETHLQENGIRNVGCSNPEDFPILSHRKCTFEDLDVNEELQYVKYVLDLMGFTAGEDPYGAWHSPDQPLDPALFDGIEVCCPFEPKLSNKKGAGIMSRYHRKVLFDLINEALVYVHERSYVCYPKALSYSCHVRPMPKGKNQVVEEVWEFMSQFIKWRHELDAVLNLAVPRDLSEDGPGWMNLQTDSECLALYMEDLIFDELLEEIIC</sequence>
<dbReference type="InterPro" id="IPR044257">
    <property type="entry name" value="TRM32-like"/>
</dbReference>
<dbReference type="EMBL" id="JAKOGI010000003">
    <property type="protein sequence ID" value="KAJ8452574.1"/>
    <property type="molecule type" value="Genomic_DNA"/>
</dbReference>
<feature type="domain" description="DUF4378" evidence="2">
    <location>
        <begin position="414"/>
        <end position="580"/>
    </location>
</feature>
<protein>
    <recommendedName>
        <fullName evidence="2">DUF4378 domain-containing protein</fullName>
    </recommendedName>
</protein>
<dbReference type="Proteomes" id="UP001153076">
    <property type="component" value="Unassembled WGS sequence"/>
</dbReference>
<gene>
    <name evidence="3" type="ORF">Cgig2_004910</name>
</gene>
<feature type="region of interest" description="Disordered" evidence="1">
    <location>
        <begin position="41"/>
        <end position="62"/>
    </location>
</feature>
<evidence type="ECO:0000313" key="3">
    <source>
        <dbReference type="EMBL" id="KAJ8452574.1"/>
    </source>
</evidence>
<dbReference type="Pfam" id="PF14309">
    <property type="entry name" value="DUF4378"/>
    <property type="match status" value="1"/>
</dbReference>
<dbReference type="OrthoDB" id="758104at2759"/>
<feature type="region of interest" description="Disordered" evidence="1">
    <location>
        <begin position="240"/>
        <end position="262"/>
    </location>
</feature>
<comment type="caution">
    <text evidence="3">The sequence shown here is derived from an EMBL/GenBank/DDBJ whole genome shotgun (WGS) entry which is preliminary data.</text>
</comment>